<evidence type="ECO:0000256" key="1">
    <source>
        <dbReference type="ARBA" id="ARBA00022490"/>
    </source>
</evidence>
<comment type="caution">
    <text evidence="6">Lacks conserved residue(s) required for the propagation of feature annotation.</text>
</comment>
<keyword evidence="3 6" id="KW-0489">Methyltransferase</keyword>
<dbReference type="NCBIfam" id="TIGR00138">
    <property type="entry name" value="rsmG_gidB"/>
    <property type="match status" value="1"/>
</dbReference>
<organism evidence="7 8">
    <name type="scientific">Blautia obeum</name>
    <dbReference type="NCBI Taxonomy" id="40520"/>
    <lineage>
        <taxon>Bacteria</taxon>
        <taxon>Bacillati</taxon>
        <taxon>Bacillota</taxon>
        <taxon>Clostridia</taxon>
        <taxon>Lachnospirales</taxon>
        <taxon>Lachnospiraceae</taxon>
        <taxon>Blautia</taxon>
    </lineage>
</organism>
<accession>A0A367G1R2</accession>
<evidence type="ECO:0000256" key="5">
    <source>
        <dbReference type="ARBA" id="ARBA00022691"/>
    </source>
</evidence>
<comment type="subcellular location">
    <subcellularLocation>
        <location evidence="6">Cytoplasm</location>
    </subcellularLocation>
</comment>
<keyword evidence="4 6" id="KW-0808">Transferase</keyword>
<comment type="caution">
    <text evidence="7">The sequence shown here is derived from an EMBL/GenBank/DDBJ whole genome shotgun (WGS) entry which is preliminary data.</text>
</comment>
<dbReference type="InterPro" id="IPR003682">
    <property type="entry name" value="rRNA_ssu_MeTfrase_G"/>
</dbReference>
<dbReference type="PIRSF" id="PIRSF003078">
    <property type="entry name" value="GidB"/>
    <property type="match status" value="1"/>
</dbReference>
<proteinExistence type="inferred from homology"/>
<dbReference type="Gene3D" id="3.40.50.150">
    <property type="entry name" value="Vaccinia Virus protein VP39"/>
    <property type="match status" value="1"/>
</dbReference>
<keyword evidence="2 6" id="KW-0698">rRNA processing</keyword>
<dbReference type="EC" id="2.1.1.-" evidence="6"/>
<reference evidence="7 8" key="1">
    <citation type="submission" date="2018-02" db="EMBL/GenBank/DDBJ databases">
        <title>Complete genome sequencing of Faecalibacterium prausnitzii strains isolated from the human gut.</title>
        <authorList>
            <person name="Fitzgerald B.C."/>
            <person name="Shkoporov A.N."/>
            <person name="Ross P.R."/>
            <person name="Hill C."/>
        </authorList>
    </citation>
    <scope>NUCLEOTIDE SEQUENCE [LARGE SCALE GENOMIC DNA]</scope>
    <source>
        <strain evidence="7 8">APC942/31-1</strain>
    </source>
</reference>
<dbReference type="PANTHER" id="PTHR31760">
    <property type="entry name" value="S-ADENOSYL-L-METHIONINE-DEPENDENT METHYLTRANSFERASES SUPERFAMILY PROTEIN"/>
    <property type="match status" value="1"/>
</dbReference>
<dbReference type="EMBL" id="PSQG01000007">
    <property type="protein sequence ID" value="RCH44642.1"/>
    <property type="molecule type" value="Genomic_DNA"/>
</dbReference>
<keyword evidence="1 6" id="KW-0963">Cytoplasm</keyword>
<gene>
    <name evidence="6" type="primary">rsmG</name>
    <name evidence="7" type="ORF">C4886_06415</name>
</gene>
<evidence type="ECO:0000313" key="8">
    <source>
        <dbReference type="Proteomes" id="UP000253208"/>
    </source>
</evidence>
<dbReference type="Proteomes" id="UP000253208">
    <property type="component" value="Unassembled WGS sequence"/>
</dbReference>
<protein>
    <recommendedName>
        <fullName evidence="6">Ribosomal RNA small subunit methyltransferase G</fullName>
        <ecNumber evidence="6">2.1.1.-</ecNumber>
    </recommendedName>
    <alternativeName>
        <fullName evidence="6">16S rRNA 7-methylguanosine methyltransferase</fullName>
        <shortName evidence="6">16S rRNA m7G methyltransferase</shortName>
    </alternativeName>
</protein>
<evidence type="ECO:0000313" key="7">
    <source>
        <dbReference type="EMBL" id="RCH44642.1"/>
    </source>
</evidence>
<evidence type="ECO:0000256" key="3">
    <source>
        <dbReference type="ARBA" id="ARBA00022603"/>
    </source>
</evidence>
<dbReference type="SUPFAM" id="SSF53335">
    <property type="entry name" value="S-adenosyl-L-methionine-dependent methyltransferases"/>
    <property type="match status" value="1"/>
</dbReference>
<name>A0A367G1R2_9FIRM</name>
<dbReference type="InterPro" id="IPR029063">
    <property type="entry name" value="SAM-dependent_MTases_sf"/>
</dbReference>
<evidence type="ECO:0000256" key="6">
    <source>
        <dbReference type="HAMAP-Rule" id="MF_00074"/>
    </source>
</evidence>
<feature type="binding site" evidence="6">
    <location>
        <begin position="129"/>
        <end position="130"/>
    </location>
    <ligand>
        <name>S-adenosyl-L-methionine</name>
        <dbReference type="ChEBI" id="CHEBI:59789"/>
    </ligand>
</feature>
<dbReference type="RefSeq" id="WP_059086520.1">
    <property type="nucleotide sequence ID" value="NZ_PSQG01000007.1"/>
</dbReference>
<comment type="function">
    <text evidence="6">Specifically methylates the N7 position of a guanine in 16S rRNA.</text>
</comment>
<dbReference type="GO" id="GO:0005829">
    <property type="term" value="C:cytosol"/>
    <property type="evidence" value="ECO:0007669"/>
    <property type="project" value="TreeGrafter"/>
</dbReference>
<evidence type="ECO:0000256" key="4">
    <source>
        <dbReference type="ARBA" id="ARBA00022679"/>
    </source>
</evidence>
<feature type="binding site" evidence="6">
    <location>
        <position position="148"/>
    </location>
    <ligand>
        <name>S-adenosyl-L-methionine</name>
        <dbReference type="ChEBI" id="CHEBI:59789"/>
    </ligand>
</feature>
<keyword evidence="5 6" id="KW-0949">S-adenosyl-L-methionine</keyword>
<evidence type="ECO:0000256" key="2">
    <source>
        <dbReference type="ARBA" id="ARBA00022552"/>
    </source>
</evidence>
<dbReference type="PANTHER" id="PTHR31760:SF0">
    <property type="entry name" value="S-ADENOSYL-L-METHIONINE-DEPENDENT METHYLTRANSFERASES SUPERFAMILY PROTEIN"/>
    <property type="match status" value="1"/>
</dbReference>
<feature type="binding site" evidence="6">
    <location>
        <position position="83"/>
    </location>
    <ligand>
        <name>S-adenosyl-L-methionine</name>
        <dbReference type="ChEBI" id="CHEBI:59789"/>
    </ligand>
</feature>
<comment type="similarity">
    <text evidence="6">Belongs to the methyltransferase superfamily. RNA methyltransferase RsmG family.</text>
</comment>
<sequence length="239" mass="26475">MYNLEILEKGCEELGITLSDTQKNQFIRFYEYLVEKNKVMNLTGITEFDEVLVKHFLDSLCCVKAVDMGKIKTVMDIGTGAGFPGVPLKIAFPEVEACLLDSLNKRVKFLEETFALLGLEGISAIHGRAEEYAKNKAYREKYDLCVSRAVSGLATLSEYCLPYVKVGGLFVSYKSGSVKEEAEAAEKAVKILGGKIRDIQYFDLPGSEIGRSLVIIEKVKNTPGKYPRKAGTPLREPLA</sequence>
<dbReference type="AlphaFoldDB" id="A0A367G1R2"/>
<dbReference type="Pfam" id="PF02527">
    <property type="entry name" value="GidB"/>
    <property type="match status" value="1"/>
</dbReference>
<dbReference type="FunFam" id="3.40.50.150:FF:000041">
    <property type="entry name" value="Ribosomal RNA small subunit methyltransferase G"/>
    <property type="match status" value="1"/>
</dbReference>
<dbReference type="GO" id="GO:0070043">
    <property type="term" value="F:rRNA (guanine-N7-)-methyltransferase activity"/>
    <property type="evidence" value="ECO:0007669"/>
    <property type="project" value="UniProtKB-UniRule"/>
</dbReference>
<feature type="binding site" evidence="6">
    <location>
        <position position="78"/>
    </location>
    <ligand>
        <name>S-adenosyl-L-methionine</name>
        <dbReference type="ChEBI" id="CHEBI:59789"/>
    </ligand>
</feature>
<dbReference type="HAMAP" id="MF_00074">
    <property type="entry name" value="16SrRNA_methyltr_G"/>
    <property type="match status" value="1"/>
</dbReference>